<feature type="region of interest" description="Disordered" evidence="1">
    <location>
        <begin position="22"/>
        <end position="67"/>
    </location>
</feature>
<reference evidence="2" key="1">
    <citation type="journal article" date="2020" name="bioRxiv">
        <title>Chromosome-level reference genome of the European wasp spider Argiope bruennichi: a resource for studies on range expansion and evolutionary adaptation.</title>
        <authorList>
            <person name="Sheffer M.M."/>
            <person name="Hoppe A."/>
            <person name="Krehenwinkel H."/>
            <person name="Uhl G."/>
            <person name="Kuss A.W."/>
            <person name="Jensen L."/>
            <person name="Jensen C."/>
            <person name="Gillespie R.G."/>
            <person name="Hoff K.J."/>
            <person name="Prost S."/>
        </authorList>
    </citation>
    <scope>NUCLEOTIDE SEQUENCE</scope>
</reference>
<protein>
    <submittedName>
        <fullName evidence="2">Uncharacterized protein</fullName>
    </submittedName>
</protein>
<dbReference type="Proteomes" id="UP000807504">
    <property type="component" value="Unassembled WGS sequence"/>
</dbReference>
<evidence type="ECO:0000313" key="3">
    <source>
        <dbReference type="Proteomes" id="UP000807504"/>
    </source>
</evidence>
<accession>A0A8T0G2I0</accession>
<name>A0A8T0G2I0_ARGBR</name>
<sequence length="67" mass="7242">MLVSPPPKFHNTLIKSTSNIDGTCVDVSRRPPQEPQVSLKQDIPDAPDSSSTRCYPNGGPEPSLSHN</sequence>
<gene>
    <name evidence="2" type="ORF">HNY73_000999</name>
</gene>
<evidence type="ECO:0000256" key="1">
    <source>
        <dbReference type="SAM" id="MobiDB-lite"/>
    </source>
</evidence>
<keyword evidence="3" id="KW-1185">Reference proteome</keyword>
<proteinExistence type="predicted"/>
<comment type="caution">
    <text evidence="2">The sequence shown here is derived from an EMBL/GenBank/DDBJ whole genome shotgun (WGS) entry which is preliminary data.</text>
</comment>
<reference evidence="2" key="2">
    <citation type="submission" date="2020-06" db="EMBL/GenBank/DDBJ databases">
        <authorList>
            <person name="Sheffer M."/>
        </authorList>
    </citation>
    <scope>NUCLEOTIDE SEQUENCE</scope>
</reference>
<dbReference type="AlphaFoldDB" id="A0A8T0G2I0"/>
<evidence type="ECO:0000313" key="2">
    <source>
        <dbReference type="EMBL" id="KAF8796648.1"/>
    </source>
</evidence>
<organism evidence="2 3">
    <name type="scientific">Argiope bruennichi</name>
    <name type="common">Wasp spider</name>
    <name type="synonym">Aranea bruennichi</name>
    <dbReference type="NCBI Taxonomy" id="94029"/>
    <lineage>
        <taxon>Eukaryota</taxon>
        <taxon>Metazoa</taxon>
        <taxon>Ecdysozoa</taxon>
        <taxon>Arthropoda</taxon>
        <taxon>Chelicerata</taxon>
        <taxon>Arachnida</taxon>
        <taxon>Araneae</taxon>
        <taxon>Araneomorphae</taxon>
        <taxon>Entelegynae</taxon>
        <taxon>Araneoidea</taxon>
        <taxon>Araneidae</taxon>
        <taxon>Argiope</taxon>
    </lineage>
</organism>
<dbReference type="EMBL" id="JABXBU010000001">
    <property type="protein sequence ID" value="KAF8796648.1"/>
    <property type="molecule type" value="Genomic_DNA"/>
</dbReference>